<feature type="domain" description="D-isomer specific 2-hydroxyacid dehydrogenase catalytic" evidence="6">
    <location>
        <begin position="16"/>
        <end position="326"/>
    </location>
</feature>
<dbReference type="Proteomes" id="UP001344658">
    <property type="component" value="Unassembled WGS sequence"/>
</dbReference>
<proteinExistence type="inferred from homology"/>
<protein>
    <submittedName>
        <fullName evidence="8">NAD(P)-dependent oxidoreductase</fullName>
    </submittedName>
</protein>
<dbReference type="InterPro" id="IPR006140">
    <property type="entry name" value="D-isomer_DH_NAD-bd"/>
</dbReference>
<dbReference type="Pfam" id="PF00389">
    <property type="entry name" value="2-Hacid_dh"/>
    <property type="match status" value="1"/>
</dbReference>
<dbReference type="SUPFAM" id="SSF52283">
    <property type="entry name" value="Formate/glycerate dehydrogenase catalytic domain-like"/>
    <property type="match status" value="1"/>
</dbReference>
<keyword evidence="9" id="KW-1185">Reference proteome</keyword>
<dbReference type="InterPro" id="IPR029752">
    <property type="entry name" value="D-isomer_DH_CS1"/>
</dbReference>
<evidence type="ECO:0000313" key="8">
    <source>
        <dbReference type="EMBL" id="MEE4543046.1"/>
    </source>
</evidence>
<name>A0ABU7PB51_9ACTN</name>
<dbReference type="PROSITE" id="PS00065">
    <property type="entry name" value="D_2_HYDROXYACID_DH_1"/>
    <property type="match status" value="1"/>
</dbReference>
<organism evidence="8 9">
    <name type="scientific">Actinacidiphila polyblastidii</name>
    <dbReference type="NCBI Taxonomy" id="3110430"/>
    <lineage>
        <taxon>Bacteria</taxon>
        <taxon>Bacillati</taxon>
        <taxon>Actinomycetota</taxon>
        <taxon>Actinomycetes</taxon>
        <taxon>Kitasatosporales</taxon>
        <taxon>Streptomycetaceae</taxon>
        <taxon>Actinacidiphila</taxon>
    </lineage>
</organism>
<evidence type="ECO:0000259" key="7">
    <source>
        <dbReference type="Pfam" id="PF02826"/>
    </source>
</evidence>
<comment type="similarity">
    <text evidence="1 5">Belongs to the D-isomer specific 2-hydroxyacid dehydrogenase family.</text>
</comment>
<dbReference type="InterPro" id="IPR050857">
    <property type="entry name" value="D-2-hydroxyacid_DH"/>
</dbReference>
<sequence length="341" mass="35842">MNEQLTVLVTGTAAVPHDARRLIADRGFALREIADDHVSAEDLHGALDGVAGYLIGGYEEPEAAHFERAAALEAVAFVGTDFQSYVPGWRRAHDLGIALANTPGENAASVAEFTLLLALTLARPFTASLLHARDAAADPVVAVPPPEGRELGGRTLGVIGAGRIGARVARCAQALGMRVLYTSPRRNRALEAATGIAYTDLRGILSQSDVITLHRPGPTPDEPATLGREELAICKDGALLVNTGHHGLVDPLALAWAIEHRNLRAAFDGLGPGDAWAALTAFGPERFLAVPQMGFLTRDAGLRAGLRAASAVCDVLSGASSPDVTNPGFRERREAVRRGGE</sequence>
<feature type="domain" description="D-isomer specific 2-hydroxyacid dehydrogenase NAD-binding" evidence="7">
    <location>
        <begin position="145"/>
        <end position="268"/>
    </location>
</feature>
<dbReference type="PANTHER" id="PTHR42789">
    <property type="entry name" value="D-ISOMER SPECIFIC 2-HYDROXYACID DEHYDROGENASE FAMILY PROTEIN (AFU_ORTHOLOGUE AFUA_6G10090)"/>
    <property type="match status" value="1"/>
</dbReference>
<keyword evidence="3 5" id="KW-0560">Oxidoreductase</keyword>
<dbReference type="Gene3D" id="3.40.50.720">
    <property type="entry name" value="NAD(P)-binding Rossmann-like Domain"/>
    <property type="match status" value="2"/>
</dbReference>
<evidence type="ECO:0000259" key="6">
    <source>
        <dbReference type="Pfam" id="PF00389"/>
    </source>
</evidence>
<evidence type="ECO:0000256" key="4">
    <source>
        <dbReference type="ARBA" id="ARBA00023027"/>
    </source>
</evidence>
<keyword evidence="4" id="KW-0520">NAD</keyword>
<accession>A0ABU7PB51</accession>
<keyword evidence="2" id="KW-0028">Amino-acid biosynthesis</keyword>
<dbReference type="EMBL" id="JAZEWV010000009">
    <property type="protein sequence ID" value="MEE4543046.1"/>
    <property type="molecule type" value="Genomic_DNA"/>
</dbReference>
<evidence type="ECO:0000313" key="9">
    <source>
        <dbReference type="Proteomes" id="UP001344658"/>
    </source>
</evidence>
<evidence type="ECO:0000256" key="5">
    <source>
        <dbReference type="RuleBase" id="RU003719"/>
    </source>
</evidence>
<dbReference type="Pfam" id="PF02826">
    <property type="entry name" value="2-Hacid_dh_C"/>
    <property type="match status" value="1"/>
</dbReference>
<dbReference type="InterPro" id="IPR036291">
    <property type="entry name" value="NAD(P)-bd_dom_sf"/>
</dbReference>
<comment type="caution">
    <text evidence="8">The sequence shown here is derived from an EMBL/GenBank/DDBJ whole genome shotgun (WGS) entry which is preliminary data.</text>
</comment>
<dbReference type="SUPFAM" id="SSF51735">
    <property type="entry name" value="NAD(P)-binding Rossmann-fold domains"/>
    <property type="match status" value="1"/>
</dbReference>
<reference evidence="8 9" key="1">
    <citation type="submission" date="2023-12" db="EMBL/GenBank/DDBJ databases">
        <title>Streptomyces sp. V4-01.</title>
        <authorList>
            <person name="Somphong A."/>
            <person name="Phongsopitanun W."/>
        </authorList>
    </citation>
    <scope>NUCLEOTIDE SEQUENCE [LARGE SCALE GENOMIC DNA]</scope>
    <source>
        <strain evidence="8 9">V4-01</strain>
    </source>
</reference>
<dbReference type="InterPro" id="IPR006139">
    <property type="entry name" value="D-isomer_2_OHA_DH_cat_dom"/>
</dbReference>
<dbReference type="PANTHER" id="PTHR42789:SF1">
    <property type="entry name" value="D-ISOMER SPECIFIC 2-HYDROXYACID DEHYDROGENASE FAMILY PROTEIN (AFU_ORTHOLOGUE AFUA_6G10090)"/>
    <property type="match status" value="1"/>
</dbReference>
<evidence type="ECO:0000256" key="3">
    <source>
        <dbReference type="ARBA" id="ARBA00023002"/>
    </source>
</evidence>
<dbReference type="RefSeq" id="WP_330795133.1">
    <property type="nucleotide sequence ID" value="NZ_JAZEWV010000009.1"/>
</dbReference>
<gene>
    <name evidence="8" type="ORF">V2S66_13845</name>
</gene>
<evidence type="ECO:0000256" key="1">
    <source>
        <dbReference type="ARBA" id="ARBA00005854"/>
    </source>
</evidence>
<evidence type="ECO:0000256" key="2">
    <source>
        <dbReference type="ARBA" id="ARBA00022605"/>
    </source>
</evidence>